<accession>A0A226X9G1</accession>
<dbReference type="EMBL" id="MTHB01000027">
    <property type="protein sequence ID" value="OXC80064.1"/>
    <property type="molecule type" value="Genomic_DNA"/>
</dbReference>
<dbReference type="Pfam" id="PF13596">
    <property type="entry name" value="PAS_10"/>
    <property type="match status" value="1"/>
</dbReference>
<dbReference type="OrthoDB" id="9816309at2"/>
<keyword evidence="1" id="KW-0489">Methyltransferase</keyword>
<reference evidence="2" key="1">
    <citation type="submission" date="2017-01" db="EMBL/GenBank/DDBJ databases">
        <title>Genome Analysis of Deinococcus marmoris KOPRI26562.</title>
        <authorList>
            <person name="Kim J.H."/>
            <person name="Oh H.-M."/>
        </authorList>
    </citation>
    <scope>NUCLEOTIDE SEQUENCE [LARGE SCALE GENOMIC DNA]</scope>
    <source>
        <strain evidence="2">PAMC 26633</strain>
    </source>
</reference>
<sequence>MAETAKANDDLENLIASTDIATVFVDRAMRIKRYTAPALGLFNLIKSVVGRPLLDLTHRLKYPELAGDAAAVLSSQALAAAMSASSIWFCRTSECRRWMATNLSKR</sequence>
<dbReference type="AlphaFoldDB" id="A0A226X9G1"/>
<evidence type="ECO:0000313" key="1">
    <source>
        <dbReference type="EMBL" id="OXC80064.1"/>
    </source>
</evidence>
<dbReference type="GO" id="GO:0032259">
    <property type="term" value="P:methylation"/>
    <property type="evidence" value="ECO:0007669"/>
    <property type="project" value="UniProtKB-KW"/>
</dbReference>
<name>A0A226X9G1_CABSO</name>
<proteinExistence type="predicted"/>
<gene>
    <name evidence="1" type="ORF">BSU04_04530</name>
</gene>
<dbReference type="GO" id="GO:0008168">
    <property type="term" value="F:methyltransferase activity"/>
    <property type="evidence" value="ECO:0007669"/>
    <property type="project" value="UniProtKB-KW"/>
</dbReference>
<comment type="caution">
    <text evidence="1">The sequence shown here is derived from an EMBL/GenBank/DDBJ whole genome shotgun (WGS) entry which is preliminary data.</text>
</comment>
<dbReference type="RefSeq" id="WP_089159414.1">
    <property type="nucleotide sequence ID" value="NZ_MTHB01000027.1"/>
</dbReference>
<keyword evidence="1" id="KW-0808">Transferase</keyword>
<dbReference type="Proteomes" id="UP000214720">
    <property type="component" value="Unassembled WGS sequence"/>
</dbReference>
<evidence type="ECO:0000313" key="2">
    <source>
        <dbReference type="Proteomes" id="UP000214720"/>
    </source>
</evidence>
<organism evidence="1 2">
    <name type="scientific">Caballeronia sordidicola</name>
    <name type="common">Burkholderia sordidicola</name>
    <dbReference type="NCBI Taxonomy" id="196367"/>
    <lineage>
        <taxon>Bacteria</taxon>
        <taxon>Pseudomonadati</taxon>
        <taxon>Pseudomonadota</taxon>
        <taxon>Betaproteobacteria</taxon>
        <taxon>Burkholderiales</taxon>
        <taxon>Burkholderiaceae</taxon>
        <taxon>Caballeronia</taxon>
    </lineage>
</organism>
<protein>
    <submittedName>
        <fullName evidence="1">Chemotaxis protein methyltransferase CheR</fullName>
    </submittedName>
</protein>